<evidence type="ECO:0000256" key="3">
    <source>
        <dbReference type="RuleBase" id="RU000363"/>
    </source>
</evidence>
<comment type="caution">
    <text evidence="5">The sequence shown here is derived from an EMBL/GenBank/DDBJ whole genome shotgun (WGS) entry which is preliminary data.</text>
</comment>
<dbReference type="GO" id="GO:0016020">
    <property type="term" value="C:membrane"/>
    <property type="evidence" value="ECO:0007669"/>
    <property type="project" value="TreeGrafter"/>
</dbReference>
<dbReference type="InterPro" id="IPR036291">
    <property type="entry name" value="NAD(P)-bd_dom_sf"/>
</dbReference>
<reference evidence="5" key="1">
    <citation type="submission" date="2023-11" db="EMBL/GenBank/DDBJ databases">
        <title>Comparative genomics revealed phylogeny of phytopathogenic Pectobacterium aroidearum based on whole-genome sequencing and function of putative horizontal acquire islands in P. aroidearum PccS1.</title>
        <authorList>
            <person name="Fan J."/>
            <person name="Yang L."/>
        </authorList>
    </citation>
    <scope>NUCLEOTIDE SEQUENCE</scope>
    <source>
        <strain evidence="5">NJAU140</strain>
    </source>
</reference>
<dbReference type="SUPFAM" id="SSF51735">
    <property type="entry name" value="NAD(P)-binding Rossmann-fold domains"/>
    <property type="match status" value="1"/>
</dbReference>
<dbReference type="RefSeq" id="WP_320714295.1">
    <property type="nucleotide sequence ID" value="NZ_JAXHOZ010000045.1"/>
</dbReference>
<dbReference type="InterPro" id="IPR057326">
    <property type="entry name" value="KR_dom"/>
</dbReference>
<dbReference type="SMART" id="SM00822">
    <property type="entry name" value="PKS_KR"/>
    <property type="match status" value="1"/>
</dbReference>
<dbReference type="PANTHER" id="PTHR44196">
    <property type="entry name" value="DEHYDROGENASE/REDUCTASE SDR FAMILY MEMBER 7B"/>
    <property type="match status" value="1"/>
</dbReference>
<dbReference type="Pfam" id="PF00106">
    <property type="entry name" value="adh_short"/>
    <property type="match status" value="1"/>
</dbReference>
<evidence type="ECO:0000313" key="6">
    <source>
        <dbReference type="Proteomes" id="UP001269968"/>
    </source>
</evidence>
<sequence>MAQVNLHNKTILLTGASGGIGQALAHALAEKGANLYLVGRNEQAMQSLQQQLPHPERHCIALMQTYSEIEIITLAARFNENRKLDILINNAGCSHFALFEQQSFDDIREQIRTNIEIPTLLTRTLLRKLSQQSIVLNIGSIFGEIGHPAWSVYSATKAAMHRFSEALSRELRGSGISVLYVAPRSTETALNSEAVYALNRKLGNGSDTPTVVATQIVRLLETEQKRYRFGVMERLFVKINAWFPSVVDGALNKKLPVIQAFARRTVRGENK</sequence>
<accession>A0AAW9HB24</accession>
<keyword evidence="2" id="KW-0560">Oxidoreductase</keyword>
<dbReference type="InterPro" id="IPR020904">
    <property type="entry name" value="Sc_DH/Rdtase_CS"/>
</dbReference>
<dbReference type="EMBL" id="JAXHOZ010000045">
    <property type="protein sequence ID" value="MDY4378373.1"/>
    <property type="molecule type" value="Genomic_DNA"/>
</dbReference>
<dbReference type="InterPro" id="IPR002347">
    <property type="entry name" value="SDR_fam"/>
</dbReference>
<evidence type="ECO:0000259" key="4">
    <source>
        <dbReference type="SMART" id="SM00822"/>
    </source>
</evidence>
<dbReference type="Proteomes" id="UP001269968">
    <property type="component" value="Unassembled WGS sequence"/>
</dbReference>
<protein>
    <submittedName>
        <fullName evidence="5">SDR family oxidoreductase</fullName>
    </submittedName>
</protein>
<feature type="domain" description="Ketoreductase" evidence="4">
    <location>
        <begin position="9"/>
        <end position="188"/>
    </location>
</feature>
<dbReference type="PRINTS" id="PR00080">
    <property type="entry name" value="SDRFAMILY"/>
</dbReference>
<dbReference type="PANTHER" id="PTHR44196:SF1">
    <property type="entry name" value="DEHYDROGENASE_REDUCTASE SDR FAMILY MEMBER 7B"/>
    <property type="match status" value="1"/>
</dbReference>
<evidence type="ECO:0000313" key="5">
    <source>
        <dbReference type="EMBL" id="MDY4378373.1"/>
    </source>
</evidence>
<name>A0AAW9HB24_9GAMM</name>
<gene>
    <name evidence="5" type="ORF">SOV92_11130</name>
</gene>
<dbReference type="AlphaFoldDB" id="A0AAW9HB24"/>
<dbReference type="GO" id="GO:0016491">
    <property type="term" value="F:oxidoreductase activity"/>
    <property type="evidence" value="ECO:0007669"/>
    <property type="project" value="UniProtKB-KW"/>
</dbReference>
<dbReference type="PRINTS" id="PR00081">
    <property type="entry name" value="GDHRDH"/>
</dbReference>
<evidence type="ECO:0000256" key="1">
    <source>
        <dbReference type="ARBA" id="ARBA00006484"/>
    </source>
</evidence>
<dbReference type="NCBIfam" id="NF006565">
    <property type="entry name" value="PRK09072.1"/>
    <property type="match status" value="1"/>
</dbReference>
<dbReference type="PROSITE" id="PS00061">
    <property type="entry name" value="ADH_SHORT"/>
    <property type="match status" value="1"/>
</dbReference>
<proteinExistence type="inferred from homology"/>
<dbReference type="Gene3D" id="3.40.50.720">
    <property type="entry name" value="NAD(P)-binding Rossmann-like Domain"/>
    <property type="match status" value="1"/>
</dbReference>
<organism evidence="5 6">
    <name type="scientific">Pectobacterium brasiliense</name>
    <dbReference type="NCBI Taxonomy" id="180957"/>
    <lineage>
        <taxon>Bacteria</taxon>
        <taxon>Pseudomonadati</taxon>
        <taxon>Pseudomonadota</taxon>
        <taxon>Gammaproteobacteria</taxon>
        <taxon>Enterobacterales</taxon>
        <taxon>Pectobacteriaceae</taxon>
        <taxon>Pectobacterium</taxon>
    </lineage>
</organism>
<dbReference type="CDD" id="cd05233">
    <property type="entry name" value="SDR_c"/>
    <property type="match status" value="1"/>
</dbReference>
<evidence type="ECO:0000256" key="2">
    <source>
        <dbReference type="ARBA" id="ARBA00023002"/>
    </source>
</evidence>
<comment type="similarity">
    <text evidence="1 3">Belongs to the short-chain dehydrogenases/reductases (SDR) family.</text>
</comment>